<protein>
    <submittedName>
        <fullName evidence="12">2-oxoglutarate ferredoxin oxidoreductase subunit beta</fullName>
    </submittedName>
</protein>
<dbReference type="InterPro" id="IPR051457">
    <property type="entry name" value="2-oxoacid:Fd_oxidoreductase"/>
</dbReference>
<keyword evidence="6" id="KW-0560">Oxidoreductase</keyword>
<evidence type="ECO:0000256" key="8">
    <source>
        <dbReference type="ARBA" id="ARBA00023014"/>
    </source>
</evidence>
<keyword evidence="9" id="KW-0786">Thiamine pyrophosphate</keyword>
<organism evidence="12 13">
    <name type="scientific">Clostridium diolis</name>
    <dbReference type="NCBI Taxonomy" id="223919"/>
    <lineage>
        <taxon>Bacteria</taxon>
        <taxon>Bacillati</taxon>
        <taxon>Bacillota</taxon>
        <taxon>Clostridia</taxon>
        <taxon>Eubacteriales</taxon>
        <taxon>Clostridiaceae</taxon>
        <taxon>Clostridium</taxon>
    </lineage>
</organism>
<feature type="domain" description="Thiamine pyrophosphate enzyme TPP-binding" evidence="10">
    <location>
        <begin position="48"/>
        <end position="192"/>
    </location>
</feature>
<comment type="caution">
    <text evidence="12">The sequence shown here is derived from an EMBL/GenBank/DDBJ whole genome shotgun (WGS) entry which is preliminary data.</text>
</comment>
<evidence type="ECO:0000256" key="4">
    <source>
        <dbReference type="ARBA" id="ARBA00022723"/>
    </source>
</evidence>
<dbReference type="NCBIfam" id="TIGR02177">
    <property type="entry name" value="PorB_KorB"/>
    <property type="match status" value="1"/>
</dbReference>
<evidence type="ECO:0000256" key="3">
    <source>
        <dbReference type="ARBA" id="ARBA00001966"/>
    </source>
</evidence>
<dbReference type="InterPro" id="IPR029061">
    <property type="entry name" value="THDP-binding"/>
</dbReference>
<gene>
    <name evidence="12" type="ORF">CDIOL_51670</name>
</gene>
<evidence type="ECO:0000256" key="7">
    <source>
        <dbReference type="ARBA" id="ARBA00023004"/>
    </source>
</evidence>
<evidence type="ECO:0000256" key="2">
    <source>
        <dbReference type="ARBA" id="ARBA00001964"/>
    </source>
</evidence>
<evidence type="ECO:0000256" key="5">
    <source>
        <dbReference type="ARBA" id="ARBA00022842"/>
    </source>
</evidence>
<evidence type="ECO:0000313" key="13">
    <source>
        <dbReference type="Proteomes" id="UP000325212"/>
    </source>
</evidence>
<comment type="cofactor">
    <cofactor evidence="2">
        <name>thiamine diphosphate</name>
        <dbReference type="ChEBI" id="CHEBI:58937"/>
    </cofactor>
</comment>
<dbReference type="Pfam" id="PF02775">
    <property type="entry name" value="TPP_enzyme_C"/>
    <property type="match status" value="1"/>
</dbReference>
<dbReference type="EMBL" id="BJLA01000040">
    <property type="protein sequence ID" value="GEA34244.1"/>
    <property type="molecule type" value="Genomic_DNA"/>
</dbReference>
<dbReference type="AlphaFoldDB" id="A0AAV3W7T7"/>
<evidence type="ECO:0000256" key="9">
    <source>
        <dbReference type="ARBA" id="ARBA00023052"/>
    </source>
</evidence>
<keyword evidence="7" id="KW-0408">Iron</keyword>
<comment type="cofactor">
    <cofactor evidence="1">
        <name>Mg(2+)</name>
        <dbReference type="ChEBI" id="CHEBI:18420"/>
    </cofactor>
</comment>
<feature type="domain" description="Pyruvate ferredoxin oxidoreductase beta subunit C-terminal" evidence="11">
    <location>
        <begin position="196"/>
        <end position="257"/>
    </location>
</feature>
<dbReference type="InterPro" id="IPR011896">
    <property type="entry name" value="OFOB"/>
</dbReference>
<dbReference type="PANTHER" id="PTHR48084:SF4">
    <property type="entry name" value="2-OXOGLUTARATE OXIDOREDUCTASE SUBUNIT KORB"/>
    <property type="match status" value="1"/>
</dbReference>
<dbReference type="SUPFAM" id="SSF52518">
    <property type="entry name" value="Thiamin diphosphate-binding fold (THDP-binding)"/>
    <property type="match status" value="1"/>
</dbReference>
<dbReference type="Proteomes" id="UP000325212">
    <property type="component" value="Unassembled WGS sequence"/>
</dbReference>
<comment type="cofactor">
    <cofactor evidence="3">
        <name>[4Fe-4S] cluster</name>
        <dbReference type="ChEBI" id="CHEBI:49883"/>
    </cofactor>
</comment>
<evidence type="ECO:0000313" key="12">
    <source>
        <dbReference type="EMBL" id="GEA34244.1"/>
    </source>
</evidence>
<dbReference type="GO" id="GO:0030976">
    <property type="term" value="F:thiamine pyrophosphate binding"/>
    <property type="evidence" value="ECO:0007669"/>
    <property type="project" value="InterPro"/>
</dbReference>
<dbReference type="CDD" id="cd03375">
    <property type="entry name" value="TPP_OGFOR"/>
    <property type="match status" value="1"/>
</dbReference>
<reference evidence="12 13" key="1">
    <citation type="submission" date="2019-06" db="EMBL/GenBank/DDBJ databases">
        <title>Draft genome sequence of Clostridium diolis DSM 15410.</title>
        <authorList>
            <person name="Kobayashi H."/>
            <person name="Tanizawa Y."/>
            <person name="Tohno M."/>
        </authorList>
    </citation>
    <scope>NUCLEOTIDE SEQUENCE [LARGE SCALE GENOMIC DNA]</scope>
    <source>
        <strain evidence="12 13">DSM 15410</strain>
    </source>
</reference>
<proteinExistence type="predicted"/>
<dbReference type="GO" id="GO:0045333">
    <property type="term" value="P:cellular respiration"/>
    <property type="evidence" value="ECO:0007669"/>
    <property type="project" value="UniProtKB-ARBA"/>
</dbReference>
<evidence type="ECO:0000259" key="11">
    <source>
        <dbReference type="Pfam" id="PF12367"/>
    </source>
</evidence>
<dbReference type="InterPro" id="IPR011766">
    <property type="entry name" value="TPP_enzyme_TPP-bd"/>
</dbReference>
<keyword evidence="8" id="KW-0411">Iron-sulfur</keyword>
<name>A0AAV3W7T7_9CLOT</name>
<evidence type="ECO:0000256" key="6">
    <source>
        <dbReference type="ARBA" id="ARBA00023002"/>
    </source>
</evidence>
<dbReference type="GO" id="GO:0051536">
    <property type="term" value="F:iron-sulfur cluster binding"/>
    <property type="evidence" value="ECO:0007669"/>
    <property type="project" value="UniProtKB-KW"/>
</dbReference>
<dbReference type="RefSeq" id="WP_039773895.1">
    <property type="nucleotide sequence ID" value="NZ_BJLA01000040.1"/>
</dbReference>
<evidence type="ECO:0000256" key="1">
    <source>
        <dbReference type="ARBA" id="ARBA00001946"/>
    </source>
</evidence>
<dbReference type="GO" id="GO:0046872">
    <property type="term" value="F:metal ion binding"/>
    <property type="evidence" value="ECO:0007669"/>
    <property type="project" value="UniProtKB-KW"/>
</dbReference>
<dbReference type="Gene3D" id="3.40.50.970">
    <property type="match status" value="1"/>
</dbReference>
<dbReference type="GO" id="GO:0016625">
    <property type="term" value="F:oxidoreductase activity, acting on the aldehyde or oxo group of donors, iron-sulfur protein as acceptor"/>
    <property type="evidence" value="ECO:0007669"/>
    <property type="project" value="UniProtKB-ARBA"/>
</dbReference>
<evidence type="ECO:0000259" key="10">
    <source>
        <dbReference type="Pfam" id="PF02775"/>
    </source>
</evidence>
<dbReference type="InterPro" id="IPR032686">
    <property type="entry name" value="PFO_beta_C"/>
</dbReference>
<keyword evidence="13" id="KW-1185">Reference proteome</keyword>
<sequence length="282" mass="30842">MSEQFRTYETAWCPGCGNFNILESLKRALTELGKDPYEVLMVAGIGQAAKLPQYISANSFCGLHGRAIPVAVAAKMANDKLTVIVDSGDGDTYGEGGNHFIHNIRRNTNITHFVHDNQIYGLTKGQASPTSGIGLVTGAQTTGNINAPLNPVALAITLGAGFVARAFSGDMDQLVSIMKEAISYKGYAMVDIFQPCVTFNHINTFSFYKNRVYSLDENYDPSNKLAALEKAMEFGNKIPTGILYREDKESFSERNVVLNKDTALIDRPFNPSIIEELISQLV</sequence>
<dbReference type="PANTHER" id="PTHR48084">
    <property type="entry name" value="2-OXOGLUTARATE OXIDOREDUCTASE SUBUNIT KORB-RELATED"/>
    <property type="match status" value="1"/>
</dbReference>
<dbReference type="Pfam" id="PF12367">
    <property type="entry name" value="PFO_beta_C"/>
    <property type="match status" value="1"/>
</dbReference>
<accession>A0AAV3W7T7</accession>
<keyword evidence="4" id="KW-0479">Metal-binding</keyword>
<keyword evidence="5" id="KW-0460">Magnesium</keyword>